<dbReference type="PANTHER" id="PTHR10869:SF246">
    <property type="entry name" value="TRANSMEMBRANE PROLYL 4-HYDROXYLASE"/>
    <property type="match status" value="1"/>
</dbReference>
<reference evidence="8 9" key="1">
    <citation type="submission" date="2016-04" db="EMBL/GenBank/DDBJ databases">
        <title>A degradative enzymes factory behind the ericoid mycorrhizal symbiosis.</title>
        <authorList>
            <consortium name="DOE Joint Genome Institute"/>
            <person name="Martino E."/>
            <person name="Morin E."/>
            <person name="Grelet G."/>
            <person name="Kuo A."/>
            <person name="Kohler A."/>
            <person name="Daghino S."/>
            <person name="Barry K."/>
            <person name="Choi C."/>
            <person name="Cichocki N."/>
            <person name="Clum A."/>
            <person name="Copeland A."/>
            <person name="Hainaut M."/>
            <person name="Haridas S."/>
            <person name="Labutti K."/>
            <person name="Lindquist E."/>
            <person name="Lipzen A."/>
            <person name="Khouja H.-R."/>
            <person name="Murat C."/>
            <person name="Ohm R."/>
            <person name="Olson A."/>
            <person name="Spatafora J."/>
            <person name="Veneault-Fourrey C."/>
            <person name="Henrissat B."/>
            <person name="Grigoriev I."/>
            <person name="Martin F."/>
            <person name="Perotto S."/>
        </authorList>
    </citation>
    <scope>NUCLEOTIDE SEQUENCE [LARGE SCALE GENOMIC DNA]</scope>
    <source>
        <strain evidence="8 9">E</strain>
    </source>
</reference>
<keyword evidence="3" id="KW-0223">Dioxygenase</keyword>
<evidence type="ECO:0000256" key="4">
    <source>
        <dbReference type="ARBA" id="ARBA00023002"/>
    </source>
</evidence>
<evidence type="ECO:0000256" key="1">
    <source>
        <dbReference type="ARBA" id="ARBA00001961"/>
    </source>
</evidence>
<evidence type="ECO:0000256" key="3">
    <source>
        <dbReference type="ARBA" id="ARBA00022964"/>
    </source>
</evidence>
<organism evidence="8 9">
    <name type="scientific">Hyaloscypha bicolor E</name>
    <dbReference type="NCBI Taxonomy" id="1095630"/>
    <lineage>
        <taxon>Eukaryota</taxon>
        <taxon>Fungi</taxon>
        <taxon>Dikarya</taxon>
        <taxon>Ascomycota</taxon>
        <taxon>Pezizomycotina</taxon>
        <taxon>Leotiomycetes</taxon>
        <taxon>Helotiales</taxon>
        <taxon>Hyaloscyphaceae</taxon>
        <taxon>Hyaloscypha</taxon>
        <taxon>Hyaloscypha bicolor</taxon>
    </lineage>
</organism>
<dbReference type="EMBL" id="KZ613847">
    <property type="protein sequence ID" value="PMD57245.1"/>
    <property type="molecule type" value="Genomic_DNA"/>
</dbReference>
<keyword evidence="9" id="KW-1185">Reference proteome</keyword>
<keyword evidence="2" id="KW-0479">Metal-binding</keyword>
<dbReference type="InterPro" id="IPR006620">
    <property type="entry name" value="Pro_4_hyd_alph"/>
</dbReference>
<dbReference type="Gene3D" id="2.60.120.620">
    <property type="entry name" value="q2cbj1_9rhob like domain"/>
    <property type="match status" value="1"/>
</dbReference>
<dbReference type="RefSeq" id="XP_024734149.1">
    <property type="nucleotide sequence ID" value="XM_024878337.1"/>
</dbReference>
<feature type="signal peptide" evidence="6">
    <location>
        <begin position="1"/>
        <end position="22"/>
    </location>
</feature>
<dbReference type="AlphaFoldDB" id="A0A2J6T2J2"/>
<dbReference type="InterPro" id="IPR045054">
    <property type="entry name" value="P4HA-like"/>
</dbReference>
<dbReference type="GeneID" id="36586414"/>
<dbReference type="OrthoDB" id="420380at2759"/>
<evidence type="ECO:0000313" key="9">
    <source>
        <dbReference type="Proteomes" id="UP000235371"/>
    </source>
</evidence>
<feature type="domain" description="Fe2OG dioxygenase" evidence="7">
    <location>
        <begin position="123"/>
        <end position="250"/>
    </location>
</feature>
<feature type="chain" id="PRO_5014468645" evidence="6">
    <location>
        <begin position="23"/>
        <end position="264"/>
    </location>
</feature>
<dbReference type="GO" id="GO:0005783">
    <property type="term" value="C:endoplasmic reticulum"/>
    <property type="evidence" value="ECO:0007669"/>
    <property type="project" value="TreeGrafter"/>
</dbReference>
<protein>
    <submittedName>
        <fullName evidence="8">2OG-Fe(II) oxygenase superfamily protein</fullName>
    </submittedName>
</protein>
<dbReference type="GO" id="GO:0031418">
    <property type="term" value="F:L-ascorbic acid binding"/>
    <property type="evidence" value="ECO:0007669"/>
    <property type="project" value="InterPro"/>
</dbReference>
<dbReference type="GO" id="GO:0005506">
    <property type="term" value="F:iron ion binding"/>
    <property type="evidence" value="ECO:0007669"/>
    <property type="project" value="InterPro"/>
</dbReference>
<evidence type="ECO:0000313" key="8">
    <source>
        <dbReference type="EMBL" id="PMD57245.1"/>
    </source>
</evidence>
<dbReference type="GO" id="GO:0004656">
    <property type="term" value="F:procollagen-proline 4-dioxygenase activity"/>
    <property type="evidence" value="ECO:0007669"/>
    <property type="project" value="TreeGrafter"/>
</dbReference>
<dbReference type="InParanoid" id="A0A2J6T2J2"/>
<name>A0A2J6T2J2_9HELO</name>
<accession>A0A2J6T2J2</accession>
<dbReference type="Proteomes" id="UP000235371">
    <property type="component" value="Unassembled WGS sequence"/>
</dbReference>
<comment type="cofactor">
    <cofactor evidence="1">
        <name>L-ascorbate</name>
        <dbReference type="ChEBI" id="CHEBI:38290"/>
    </cofactor>
</comment>
<evidence type="ECO:0000256" key="5">
    <source>
        <dbReference type="ARBA" id="ARBA00023004"/>
    </source>
</evidence>
<evidence type="ECO:0000259" key="7">
    <source>
        <dbReference type="PROSITE" id="PS51471"/>
    </source>
</evidence>
<dbReference type="SMART" id="SM00702">
    <property type="entry name" value="P4Hc"/>
    <property type="match status" value="1"/>
</dbReference>
<evidence type="ECO:0000256" key="6">
    <source>
        <dbReference type="SAM" id="SignalP"/>
    </source>
</evidence>
<keyword evidence="5" id="KW-0408">Iron</keyword>
<dbReference type="PROSITE" id="PS51471">
    <property type="entry name" value="FE2OG_OXY"/>
    <property type="match status" value="1"/>
</dbReference>
<gene>
    <name evidence="8" type="ORF">K444DRAFT_594135</name>
</gene>
<dbReference type="InterPro" id="IPR005123">
    <property type="entry name" value="Oxoglu/Fe-dep_dioxygenase_dom"/>
</dbReference>
<dbReference type="PANTHER" id="PTHR10869">
    <property type="entry name" value="PROLYL 4-HYDROXYLASE ALPHA SUBUNIT"/>
    <property type="match status" value="1"/>
</dbReference>
<dbReference type="Pfam" id="PF13640">
    <property type="entry name" value="2OG-FeII_Oxy_3"/>
    <property type="match status" value="1"/>
</dbReference>
<dbReference type="STRING" id="1095630.A0A2J6T2J2"/>
<sequence>MMLFPRCLSLLVTAFFASNVRGSSEQVPLRDYSCQHPPYTIHLFSKAPLVIYISNFLTPSERSHLQEITKGTFAHSAVADESGQEGLRQTRTSQSTSVARDPIVRCIESRALLFQGFDTPRSHLEPLQLVQYGNDERYHLHTDWFTAADRATPDVGGNRLTSFFVYVAASNLTGGGTNFPILDQPDDERWCEFLDCDEPWDNGATFRPVPGNAVFWQNLMEDGAGDSATIHAGLPVTSGYKLGMNIWTRQGPLDEKFRGADGED</sequence>
<dbReference type="InterPro" id="IPR044862">
    <property type="entry name" value="Pro_4_hyd_alph_FE2OG_OXY"/>
</dbReference>
<keyword evidence="6" id="KW-0732">Signal</keyword>
<proteinExistence type="predicted"/>
<keyword evidence="4" id="KW-0560">Oxidoreductase</keyword>
<evidence type="ECO:0000256" key="2">
    <source>
        <dbReference type="ARBA" id="ARBA00022723"/>
    </source>
</evidence>